<evidence type="ECO:0000256" key="1">
    <source>
        <dbReference type="SAM" id="SignalP"/>
    </source>
</evidence>
<dbReference type="AlphaFoldDB" id="A0A399CZU7"/>
<dbReference type="InterPro" id="IPR021958">
    <property type="entry name" value="DUF3575"/>
</dbReference>
<accession>A0A399CZU7</accession>
<organism evidence="2 3">
    <name type="scientific">Mariniphaga sediminis</name>
    <dbReference type="NCBI Taxonomy" id="1628158"/>
    <lineage>
        <taxon>Bacteria</taxon>
        <taxon>Pseudomonadati</taxon>
        <taxon>Bacteroidota</taxon>
        <taxon>Bacteroidia</taxon>
        <taxon>Marinilabiliales</taxon>
        <taxon>Prolixibacteraceae</taxon>
        <taxon>Mariniphaga</taxon>
    </lineage>
</organism>
<dbReference type="RefSeq" id="WP_119350049.1">
    <property type="nucleotide sequence ID" value="NZ_QWET01000007.1"/>
</dbReference>
<dbReference type="Pfam" id="PF12099">
    <property type="entry name" value="DUF3575"/>
    <property type="match status" value="1"/>
</dbReference>
<protein>
    <submittedName>
        <fullName evidence="2">DUF3575 domain-containing protein</fullName>
    </submittedName>
</protein>
<keyword evidence="3" id="KW-1185">Reference proteome</keyword>
<sequence>MKKHTKILTGLLLLFCTPAIAQNNVIKAGFSDAFLGHFNLNYEWKANQKQSILLKLGYMEPTLSPFFNEKTITPSAYTLEESKGGINTSLEYRFYVTGKEPLQGLYIAPYARYSNQKMKFSDEIDDRAHTVDTRLNSVGIGAQLGYQLIIEERFTLDLYFFGAGIDHHSVTLKYQLRQPEAGFDYGSITEDVSNVFKDINYLHKRLEHEVNDDNLTTWLPFFFPGFRVGISLGIAF</sequence>
<evidence type="ECO:0000313" key="3">
    <source>
        <dbReference type="Proteomes" id="UP000266441"/>
    </source>
</evidence>
<name>A0A399CZU7_9BACT</name>
<feature type="signal peptide" evidence="1">
    <location>
        <begin position="1"/>
        <end position="21"/>
    </location>
</feature>
<evidence type="ECO:0000313" key="2">
    <source>
        <dbReference type="EMBL" id="RIH65124.1"/>
    </source>
</evidence>
<gene>
    <name evidence="2" type="ORF">D1164_11095</name>
</gene>
<dbReference type="Proteomes" id="UP000266441">
    <property type="component" value="Unassembled WGS sequence"/>
</dbReference>
<proteinExistence type="predicted"/>
<keyword evidence="1" id="KW-0732">Signal</keyword>
<comment type="caution">
    <text evidence="2">The sequence shown here is derived from an EMBL/GenBank/DDBJ whole genome shotgun (WGS) entry which is preliminary data.</text>
</comment>
<feature type="chain" id="PRO_5017302512" evidence="1">
    <location>
        <begin position="22"/>
        <end position="236"/>
    </location>
</feature>
<dbReference type="EMBL" id="QWET01000007">
    <property type="protein sequence ID" value="RIH65124.1"/>
    <property type="molecule type" value="Genomic_DNA"/>
</dbReference>
<reference evidence="2 3" key="1">
    <citation type="journal article" date="2015" name="Int. J. Syst. Evol. Microbiol.">
        <title>Mariniphaga sediminis sp. nov., isolated from coastal sediment.</title>
        <authorList>
            <person name="Wang F.Q."/>
            <person name="Shen Q.Y."/>
            <person name="Chen G.J."/>
            <person name="Du Z.J."/>
        </authorList>
    </citation>
    <scope>NUCLEOTIDE SEQUENCE [LARGE SCALE GENOMIC DNA]</scope>
    <source>
        <strain evidence="2 3">SY21</strain>
    </source>
</reference>
<dbReference type="OrthoDB" id="1118958at2"/>